<protein>
    <submittedName>
        <fullName evidence="2">Pterin-4-alpha-carbinolamine dehydratase</fullName>
        <ecNumber evidence="2">4.2.1.96</ecNumber>
    </submittedName>
</protein>
<dbReference type="GO" id="GO:0008124">
    <property type="term" value="F:4-alpha-hydroxytetrahydrobiopterin dehydratase activity"/>
    <property type="evidence" value="ECO:0007669"/>
    <property type="project" value="UniProtKB-EC"/>
</dbReference>
<feature type="compositionally biased region" description="Gly residues" evidence="1">
    <location>
        <begin position="180"/>
        <end position="190"/>
    </location>
</feature>
<feature type="compositionally biased region" description="Basic residues" evidence="1">
    <location>
        <begin position="169"/>
        <end position="179"/>
    </location>
</feature>
<evidence type="ECO:0000313" key="2">
    <source>
        <dbReference type="EMBL" id="CAA9367773.1"/>
    </source>
</evidence>
<dbReference type="EC" id="4.2.1.96" evidence="2"/>
<feature type="non-terminal residue" evidence="2">
    <location>
        <position position="1"/>
    </location>
</feature>
<keyword evidence="2" id="KW-0456">Lyase</keyword>
<organism evidence="2">
    <name type="scientific">uncultured Nocardioidaceae bacterium</name>
    <dbReference type="NCBI Taxonomy" id="253824"/>
    <lineage>
        <taxon>Bacteria</taxon>
        <taxon>Bacillati</taxon>
        <taxon>Actinomycetota</taxon>
        <taxon>Actinomycetes</taxon>
        <taxon>Propionibacteriales</taxon>
        <taxon>Nocardioidaceae</taxon>
        <taxon>environmental samples</taxon>
    </lineage>
</organism>
<sequence length="223" mass="24236">DFTSSSQRLLRPGPRRLAGDPQRCRGQLRVRVVRRGGPVRRRRGGALRRAGPPRLDRPSLPGSRAPGVDDALPQRADRPGRQARARHQRAGGGPRLLEPPEGQHGPGDRAGRDGRCRGTSVLADRSRLRSRAHRGGARGDGAHRSRRHRSRHVVPADERAAHAAQPLPPRRRGALRRGRATGGGHGGRWGAAGQRRPRPGVLGAGRRRGERGVHLHLAGPRQL</sequence>
<accession>A0A6J4MSN0</accession>
<gene>
    <name evidence="2" type="ORF">AVDCRST_MAG34-3147</name>
</gene>
<feature type="compositionally biased region" description="Basic residues" evidence="1">
    <location>
        <begin position="26"/>
        <end position="46"/>
    </location>
</feature>
<dbReference type="EMBL" id="CADCUI010000088">
    <property type="protein sequence ID" value="CAA9367773.1"/>
    <property type="molecule type" value="Genomic_DNA"/>
</dbReference>
<evidence type="ECO:0000256" key="1">
    <source>
        <dbReference type="SAM" id="MobiDB-lite"/>
    </source>
</evidence>
<proteinExistence type="predicted"/>
<feature type="region of interest" description="Disordered" evidence="1">
    <location>
        <begin position="1"/>
        <end position="223"/>
    </location>
</feature>
<name>A0A6J4MSN0_9ACTN</name>
<feature type="non-terminal residue" evidence="2">
    <location>
        <position position="223"/>
    </location>
</feature>
<feature type="compositionally biased region" description="Basic and acidic residues" evidence="1">
    <location>
        <begin position="106"/>
        <end position="116"/>
    </location>
</feature>
<reference evidence="2" key="1">
    <citation type="submission" date="2020-02" db="EMBL/GenBank/DDBJ databases">
        <authorList>
            <person name="Meier V. D."/>
        </authorList>
    </citation>
    <scope>NUCLEOTIDE SEQUENCE</scope>
    <source>
        <strain evidence="2">AVDCRST_MAG34</strain>
    </source>
</reference>
<dbReference type="AlphaFoldDB" id="A0A6J4MSN0"/>